<protein>
    <submittedName>
        <fullName evidence="9">DUF2029 domain-containing protein</fullName>
    </submittedName>
</protein>
<dbReference type="RefSeq" id="WP_208289889.1">
    <property type="nucleotide sequence ID" value="NZ_CP074404.1"/>
</dbReference>
<sequence>MPSNGGPVRVAGPERPAARLTREAALLAVERPRLVGAARWVWARPWTVLPLSFVAFGVLGASNPDSDAVMFLAAGRRLLGPQGLDVFADPELQLGPLALLLAGVVAAIADVLGVSALFLLGAVQAVLVLVLAQAVAGRAATRGGTSPDVARWVLTAVLLLSGSLAEATMMGHAEEIGLGLALAWAALSCMDGRRWSVGLVLGLAVGVKLWAILGLPLALVDRRPRAAAARVAVALALALALYGPFLVWGDVRTFEFVWAVSGPSTVGLALGTAAPAGWGLRIAQGVAVLVVGAGLAWRRAEPLAVVAAVLAVRLLLDPIRFPYYSGPLLAVLVLWAWTSSAGVVRGLRVPVLVAAPVVTLAPYLLPHGLQAVVGTAVLVGVVVVATRSALGRTRATVIHRPHLPEAAGTTT</sequence>
<keyword evidence="5 8" id="KW-1133">Transmembrane helix</keyword>
<evidence type="ECO:0000313" key="10">
    <source>
        <dbReference type="Proteomes" id="UP000678317"/>
    </source>
</evidence>
<evidence type="ECO:0000256" key="5">
    <source>
        <dbReference type="ARBA" id="ARBA00022989"/>
    </source>
</evidence>
<keyword evidence="6 8" id="KW-0472">Membrane</keyword>
<evidence type="ECO:0000313" key="9">
    <source>
        <dbReference type="EMBL" id="MBO3085556.1"/>
    </source>
</evidence>
<accession>A0ABS3SIH8</accession>
<keyword evidence="2" id="KW-1003">Cell membrane</keyword>
<evidence type="ECO:0000256" key="3">
    <source>
        <dbReference type="ARBA" id="ARBA00022679"/>
    </source>
</evidence>
<evidence type="ECO:0000256" key="8">
    <source>
        <dbReference type="SAM" id="Phobius"/>
    </source>
</evidence>
<reference evidence="9 10" key="1">
    <citation type="submission" date="2021-03" db="EMBL/GenBank/DDBJ databases">
        <title>novel species in genus Cellulomonas.</title>
        <authorList>
            <person name="Zhang G."/>
        </authorList>
    </citation>
    <scope>NUCLEOTIDE SEQUENCE [LARGE SCALE GENOMIC DNA]</scope>
    <source>
        <strain evidence="10">zg-ZUI188</strain>
    </source>
</reference>
<organism evidence="9 10">
    <name type="scientific">Cellulomonas fengjieae</name>
    <dbReference type="NCBI Taxonomy" id="2819978"/>
    <lineage>
        <taxon>Bacteria</taxon>
        <taxon>Bacillati</taxon>
        <taxon>Actinomycetota</taxon>
        <taxon>Actinomycetes</taxon>
        <taxon>Micrococcales</taxon>
        <taxon>Cellulomonadaceae</taxon>
        <taxon>Cellulomonas</taxon>
    </lineage>
</organism>
<evidence type="ECO:0000256" key="4">
    <source>
        <dbReference type="ARBA" id="ARBA00022692"/>
    </source>
</evidence>
<dbReference type="InterPro" id="IPR018584">
    <property type="entry name" value="GT87"/>
</dbReference>
<feature type="transmembrane region" description="Helical" evidence="8">
    <location>
        <begin position="227"/>
        <end position="248"/>
    </location>
</feature>
<feature type="transmembrane region" description="Helical" evidence="8">
    <location>
        <begin position="371"/>
        <end position="390"/>
    </location>
</feature>
<feature type="transmembrane region" description="Helical" evidence="8">
    <location>
        <begin position="149"/>
        <end position="169"/>
    </location>
</feature>
<dbReference type="Proteomes" id="UP000678317">
    <property type="component" value="Unassembled WGS sequence"/>
</dbReference>
<comment type="subcellular location">
    <subcellularLocation>
        <location evidence="1">Cell membrane</location>
        <topology evidence="1">Multi-pass membrane protein</topology>
    </subcellularLocation>
</comment>
<feature type="transmembrane region" description="Helical" evidence="8">
    <location>
        <begin position="268"/>
        <end position="293"/>
    </location>
</feature>
<dbReference type="Pfam" id="PF09594">
    <property type="entry name" value="GT87"/>
    <property type="match status" value="1"/>
</dbReference>
<keyword evidence="4 8" id="KW-0812">Transmembrane</keyword>
<feature type="transmembrane region" description="Helical" evidence="8">
    <location>
        <begin position="41"/>
        <end position="62"/>
    </location>
</feature>
<comment type="caution">
    <text evidence="9">The sequence shown here is derived from an EMBL/GenBank/DDBJ whole genome shotgun (WGS) entry which is preliminary data.</text>
</comment>
<evidence type="ECO:0000256" key="2">
    <source>
        <dbReference type="ARBA" id="ARBA00022475"/>
    </source>
</evidence>
<keyword evidence="3" id="KW-0808">Transferase</keyword>
<comment type="similarity">
    <text evidence="7">Belongs to the glycosyltransferase 87 family.</text>
</comment>
<dbReference type="EMBL" id="JAGFBM010000007">
    <property type="protein sequence ID" value="MBO3085556.1"/>
    <property type="molecule type" value="Genomic_DNA"/>
</dbReference>
<name>A0ABS3SIH8_9CELL</name>
<feature type="transmembrane region" description="Helical" evidence="8">
    <location>
        <begin position="116"/>
        <end position="137"/>
    </location>
</feature>
<keyword evidence="10" id="KW-1185">Reference proteome</keyword>
<proteinExistence type="inferred from homology"/>
<feature type="transmembrane region" description="Helical" evidence="8">
    <location>
        <begin position="199"/>
        <end position="220"/>
    </location>
</feature>
<evidence type="ECO:0000256" key="6">
    <source>
        <dbReference type="ARBA" id="ARBA00023136"/>
    </source>
</evidence>
<gene>
    <name evidence="9" type="ORF">J4035_13005</name>
</gene>
<evidence type="ECO:0000256" key="7">
    <source>
        <dbReference type="ARBA" id="ARBA00024033"/>
    </source>
</evidence>
<feature type="transmembrane region" description="Helical" evidence="8">
    <location>
        <begin position="322"/>
        <end position="340"/>
    </location>
</feature>
<evidence type="ECO:0000256" key="1">
    <source>
        <dbReference type="ARBA" id="ARBA00004651"/>
    </source>
</evidence>